<accession>A0A4Q5MXW0</accession>
<dbReference type="EMBL" id="SDWW01000033">
    <property type="protein sequence ID" value="RYV50470.1"/>
    <property type="molecule type" value="Genomic_DNA"/>
</dbReference>
<comment type="similarity">
    <text evidence="1">Belongs to the Gfo/Idh/MocA family.</text>
</comment>
<dbReference type="PANTHER" id="PTHR42840">
    <property type="entry name" value="NAD(P)-BINDING ROSSMANN-FOLD SUPERFAMILY PROTEIN-RELATED"/>
    <property type="match status" value="1"/>
</dbReference>
<dbReference type="GO" id="GO:0000166">
    <property type="term" value="F:nucleotide binding"/>
    <property type="evidence" value="ECO:0007669"/>
    <property type="project" value="InterPro"/>
</dbReference>
<dbReference type="InterPro" id="IPR000683">
    <property type="entry name" value="Gfo/Idh/MocA-like_OxRdtase_N"/>
</dbReference>
<dbReference type="OrthoDB" id="9792085at2"/>
<dbReference type="InterPro" id="IPR030827">
    <property type="entry name" value="Myo_inos_IolG"/>
</dbReference>
<dbReference type="Pfam" id="PF22725">
    <property type="entry name" value="GFO_IDH_MocA_C3"/>
    <property type="match status" value="1"/>
</dbReference>
<evidence type="ECO:0000259" key="5">
    <source>
        <dbReference type="Pfam" id="PF22725"/>
    </source>
</evidence>
<feature type="domain" description="Gfo/Idh/MocA-like oxidoreductase N-terminal" evidence="4">
    <location>
        <begin position="2"/>
        <end position="120"/>
    </location>
</feature>
<evidence type="ECO:0000313" key="6">
    <source>
        <dbReference type="EMBL" id="RYV50470.1"/>
    </source>
</evidence>
<reference evidence="6 7" key="1">
    <citation type="submission" date="2019-01" db="EMBL/GenBank/DDBJ databases">
        <title>Novel species of Cellulomonas.</title>
        <authorList>
            <person name="Liu Q."/>
            <person name="Xin Y.-H."/>
        </authorList>
    </citation>
    <scope>NUCLEOTIDE SEQUENCE [LARGE SCALE GENOMIC DNA]</scope>
    <source>
        <strain evidence="6 7">HLT2-17</strain>
    </source>
</reference>
<dbReference type="GO" id="GO:0050112">
    <property type="term" value="F:inositol 2-dehydrogenase (NAD+) activity"/>
    <property type="evidence" value="ECO:0007669"/>
    <property type="project" value="UniProtKB-EC"/>
</dbReference>
<dbReference type="Proteomes" id="UP000293764">
    <property type="component" value="Unassembled WGS sequence"/>
</dbReference>
<evidence type="ECO:0000259" key="4">
    <source>
        <dbReference type="Pfam" id="PF01408"/>
    </source>
</evidence>
<dbReference type="InterPro" id="IPR036291">
    <property type="entry name" value="NAD(P)-bd_dom_sf"/>
</dbReference>
<dbReference type="PANTHER" id="PTHR42840:SF3">
    <property type="entry name" value="BINDING ROSSMANN FOLD OXIDOREDUCTASE, PUTATIVE (AFU_ORTHOLOGUE AFUA_2G10240)-RELATED"/>
    <property type="match status" value="1"/>
</dbReference>
<dbReference type="AlphaFoldDB" id="A0A4Q5MXW0"/>
<sequence length="339" mass="35003">MVNIAIIGAGRIGAVHAATVASHPGARLVLVADPFGENAATVAARYGARSTTQVAEVFAAPDVDAVIIGSPTATHVDHIISAVGAGKAVLCEKPVDLSVVRVDECLAAIAGHESSVMIGFNRRFDPTFAEVHDRVRDGEIGALEQLTIISRDPAAPPASYIAGSGGIFRDMTIHDFDTARFFLGDIVSVSAVGQHLDAAIERAGDFDAAVVTLTAASGAVATIINSRHCASGYDQRLEAFGPRGALEAVNHLATSVRSSGRGQSSAAGPYLDFFLARYAEAYQLELSHFIDCVTSGLAPSPSIFDGRAALVLADAATLSASIGERVAVTTAPELIATAR</sequence>
<evidence type="ECO:0000256" key="1">
    <source>
        <dbReference type="ARBA" id="ARBA00010928"/>
    </source>
</evidence>
<dbReference type="RefSeq" id="WP_130103222.1">
    <property type="nucleotide sequence ID" value="NZ_SDWW01000033.1"/>
</dbReference>
<evidence type="ECO:0000256" key="3">
    <source>
        <dbReference type="ARBA" id="ARBA00023027"/>
    </source>
</evidence>
<dbReference type="Gene3D" id="3.30.360.10">
    <property type="entry name" value="Dihydrodipicolinate Reductase, domain 2"/>
    <property type="match status" value="1"/>
</dbReference>
<dbReference type="Gene3D" id="3.40.50.720">
    <property type="entry name" value="NAD(P)-binding Rossmann-like Domain"/>
    <property type="match status" value="1"/>
</dbReference>
<dbReference type="NCBIfam" id="TIGR04380">
    <property type="entry name" value="myo_inos_iolG"/>
    <property type="match status" value="1"/>
</dbReference>
<keyword evidence="2 6" id="KW-0560">Oxidoreductase</keyword>
<evidence type="ECO:0000313" key="7">
    <source>
        <dbReference type="Proteomes" id="UP000293764"/>
    </source>
</evidence>
<proteinExistence type="inferred from homology"/>
<keyword evidence="7" id="KW-1185">Reference proteome</keyword>
<organism evidence="6 7">
    <name type="scientific">Pengzhenrongella frigida</name>
    <dbReference type="NCBI Taxonomy" id="1259133"/>
    <lineage>
        <taxon>Bacteria</taxon>
        <taxon>Bacillati</taxon>
        <taxon>Actinomycetota</taxon>
        <taxon>Actinomycetes</taxon>
        <taxon>Micrococcales</taxon>
        <taxon>Pengzhenrongella</taxon>
    </lineage>
</organism>
<keyword evidence="3" id="KW-0520">NAD</keyword>
<gene>
    <name evidence="6" type="primary">iolG</name>
    <name evidence="6" type="ORF">EUA98_13570</name>
</gene>
<comment type="caution">
    <text evidence="6">The sequence shown here is derived from an EMBL/GenBank/DDBJ whole genome shotgun (WGS) entry which is preliminary data.</text>
</comment>
<evidence type="ECO:0000256" key="2">
    <source>
        <dbReference type="ARBA" id="ARBA00023002"/>
    </source>
</evidence>
<dbReference type="SUPFAM" id="SSF51735">
    <property type="entry name" value="NAD(P)-binding Rossmann-fold domains"/>
    <property type="match status" value="1"/>
</dbReference>
<dbReference type="Pfam" id="PF01408">
    <property type="entry name" value="GFO_IDH_MocA"/>
    <property type="match status" value="1"/>
</dbReference>
<feature type="domain" description="GFO/IDH/MocA-like oxidoreductase" evidence="5">
    <location>
        <begin position="128"/>
        <end position="247"/>
    </location>
</feature>
<dbReference type="InterPro" id="IPR055170">
    <property type="entry name" value="GFO_IDH_MocA-like_dom"/>
</dbReference>
<dbReference type="SUPFAM" id="SSF55347">
    <property type="entry name" value="Glyceraldehyde-3-phosphate dehydrogenase-like, C-terminal domain"/>
    <property type="match status" value="1"/>
</dbReference>
<name>A0A4Q5MXW0_9MICO</name>
<dbReference type="EC" id="1.1.1.18" evidence="6"/>
<protein>
    <submittedName>
        <fullName evidence="6">Inositol 2-dehydrogenase</fullName>
        <ecNumber evidence="6">1.1.1.18</ecNumber>
    </submittedName>
</protein>